<dbReference type="InterPro" id="IPR011990">
    <property type="entry name" value="TPR-like_helical_dom_sf"/>
</dbReference>
<evidence type="ECO:0008006" key="3">
    <source>
        <dbReference type="Google" id="ProtNLM"/>
    </source>
</evidence>
<proteinExistence type="predicted"/>
<dbReference type="KEGG" id="acou:A5CBH24_21550"/>
<reference evidence="2" key="1">
    <citation type="submission" date="2019-06" db="EMBL/GenBank/DDBJ databases">
        <title>Alistipes onderdonkii subsp. vulgaris subsp. nov., Alistipes dispar sp. nov. and Alistipes communis sp. nov., isolated from human faeces, and creation of Alistipes onderdonkii subsp. onderdonkii subsp. nov.</title>
        <authorList>
            <person name="Sakamoto M."/>
            <person name="Ikeyama N."/>
            <person name="Ogata Y."/>
            <person name="Suda W."/>
            <person name="Iino T."/>
            <person name="Hattori M."/>
            <person name="Ohkuma M."/>
        </authorList>
    </citation>
    <scope>NUCLEOTIDE SEQUENCE [LARGE SCALE GENOMIC DNA]</scope>
    <source>
        <strain evidence="2">5CBH24</strain>
    </source>
</reference>
<sequence>MGTVKDTIHTTELDTAYLRGRQLLEKRKYAQALYVLHDYRDRNTAIALLSLGQDREALRILEALPATATSEYLRAIACSRLGRKAEGRRHFLEACRRDERMEYRAALDPEIDELLKN</sequence>
<organism evidence="1 2">
    <name type="scientific">Alistipes communis</name>
    <dbReference type="NCBI Taxonomy" id="2585118"/>
    <lineage>
        <taxon>Bacteria</taxon>
        <taxon>Pseudomonadati</taxon>
        <taxon>Bacteroidota</taxon>
        <taxon>Bacteroidia</taxon>
        <taxon>Bacteroidales</taxon>
        <taxon>Rikenellaceae</taxon>
        <taxon>Alistipes</taxon>
    </lineage>
</organism>
<evidence type="ECO:0000313" key="2">
    <source>
        <dbReference type="Proteomes" id="UP000318946"/>
    </source>
</evidence>
<dbReference type="Proteomes" id="UP000318946">
    <property type="component" value="Chromosome"/>
</dbReference>
<dbReference type="EMBL" id="AP019735">
    <property type="protein sequence ID" value="BBL04842.1"/>
    <property type="molecule type" value="Genomic_DNA"/>
</dbReference>
<evidence type="ECO:0000313" key="1">
    <source>
        <dbReference type="EMBL" id="BBL04842.1"/>
    </source>
</evidence>
<gene>
    <name evidence="1" type="ORF">A5CBH24_21550</name>
</gene>
<dbReference type="AlphaFoldDB" id="A0A4Y1WVI1"/>
<name>A0A4Y1WVI1_9BACT</name>
<protein>
    <recommendedName>
        <fullName evidence="3">HEAT repeat domain-containing protein</fullName>
    </recommendedName>
</protein>
<accession>A0A4Y1WVI1</accession>
<dbReference type="SUPFAM" id="SSF48452">
    <property type="entry name" value="TPR-like"/>
    <property type="match status" value="1"/>
</dbReference>
<keyword evidence="2" id="KW-1185">Reference proteome</keyword>